<dbReference type="GeneID" id="83056840"/>
<feature type="transmembrane region" description="Helical" evidence="1">
    <location>
        <begin position="407"/>
        <end position="423"/>
    </location>
</feature>
<sequence>MNNGGTEINITGGKLIGGTESGGNAIYHPQLGTLNISGGELSGYDGIQFKSGSLKLLGGTITATGAKVTPVANDNGAVGTGAALSLITSSAYIGSMDVVIAGTAKLEATGTGASAVYEGIHETGDTSSASELKKFAVSSGTLISSGDALSFTSEGIEEVITITGGIYSSDPTEYVAEGYEVVPVGDMWQVQKTQPVGPVTPVIEPIAPVLPDVSDDVKEEVKPVVGATETDTAEAAAKLDGITEDMLEIDKDEIVAVKADTVVKVVENIATLENVTSADVLPLPVFTAKVESKKTVMISFSLAGADLKAAKPEDVKVLKVLGADSGRLFKYASDITADMDEKFTIQKVDGTIFKGAIEGSETYILSIFIKDGGAFDLDEADGSVADPVAILATKTVEPHHSSSSGCNAGFAGLLLLAAVSFIYRRKR</sequence>
<evidence type="ECO:0000313" key="2">
    <source>
        <dbReference type="EMBL" id="ANZ44161.1"/>
    </source>
</evidence>
<name>A0A1B2I2G2_9BACT</name>
<dbReference type="EMBL" id="CP016757">
    <property type="protein sequence ID" value="ANZ44161.1"/>
    <property type="molecule type" value="Genomic_DNA"/>
</dbReference>
<dbReference type="InterPro" id="IPR030821">
    <property type="entry name" value="Synergist_CTERM"/>
</dbReference>
<dbReference type="KEGG" id="cpor:BED41_03095"/>
<protein>
    <submittedName>
        <fullName evidence="2">Uncharacterized protein</fullName>
    </submittedName>
</protein>
<evidence type="ECO:0000256" key="1">
    <source>
        <dbReference type="SAM" id="Phobius"/>
    </source>
</evidence>
<organism evidence="2 3">
    <name type="scientific">Cloacibacillus porcorum</name>
    <dbReference type="NCBI Taxonomy" id="1197717"/>
    <lineage>
        <taxon>Bacteria</taxon>
        <taxon>Thermotogati</taxon>
        <taxon>Synergistota</taxon>
        <taxon>Synergistia</taxon>
        <taxon>Synergistales</taxon>
        <taxon>Synergistaceae</taxon>
        <taxon>Cloacibacillus</taxon>
    </lineage>
</organism>
<reference evidence="2" key="1">
    <citation type="submission" date="2016-08" db="EMBL/GenBank/DDBJ databases">
        <title>Complete genome of Cloacibacillus porcorum.</title>
        <authorList>
            <person name="Looft T."/>
            <person name="Bayles D.O."/>
            <person name="Alt D.P."/>
        </authorList>
    </citation>
    <scope>NUCLEOTIDE SEQUENCE [LARGE SCALE GENOMIC DNA]</scope>
    <source>
        <strain evidence="2">CL-84</strain>
    </source>
</reference>
<dbReference type="RefSeq" id="WP_066742980.1">
    <property type="nucleotide sequence ID" value="NZ_CP016757.1"/>
</dbReference>
<keyword evidence="1" id="KW-0812">Transmembrane</keyword>
<keyword evidence="1" id="KW-0472">Membrane</keyword>
<dbReference type="AlphaFoldDB" id="A0A1B2I2G2"/>
<gene>
    <name evidence="2" type="ORF">BED41_03095</name>
</gene>
<dbReference type="NCBIfam" id="TIGR04564">
    <property type="entry name" value="Synergist_CTERM"/>
    <property type="match status" value="1"/>
</dbReference>
<keyword evidence="3" id="KW-1185">Reference proteome</keyword>
<accession>A0A1B2I2G2</accession>
<proteinExistence type="predicted"/>
<evidence type="ECO:0000313" key="3">
    <source>
        <dbReference type="Proteomes" id="UP000093044"/>
    </source>
</evidence>
<keyword evidence="1" id="KW-1133">Transmembrane helix</keyword>
<dbReference type="Proteomes" id="UP000093044">
    <property type="component" value="Chromosome"/>
</dbReference>